<dbReference type="EMBL" id="BGPR01003705">
    <property type="protein sequence ID" value="GBM91437.1"/>
    <property type="molecule type" value="Genomic_DNA"/>
</dbReference>
<sequence>MLPDRINLHCDILFDQPRDTPSSSNENTNNLEAPLISVLMSARGRIEFPGNGRRLVMTPEEQTTILNRVIKSGCITTSDGEDRVQS</sequence>
<organism evidence="1 2">
    <name type="scientific">Araneus ventricosus</name>
    <name type="common">Orbweaver spider</name>
    <name type="synonym">Epeira ventricosa</name>
    <dbReference type="NCBI Taxonomy" id="182803"/>
    <lineage>
        <taxon>Eukaryota</taxon>
        <taxon>Metazoa</taxon>
        <taxon>Ecdysozoa</taxon>
        <taxon>Arthropoda</taxon>
        <taxon>Chelicerata</taxon>
        <taxon>Arachnida</taxon>
        <taxon>Araneae</taxon>
        <taxon>Araneomorphae</taxon>
        <taxon>Entelegynae</taxon>
        <taxon>Araneoidea</taxon>
        <taxon>Araneidae</taxon>
        <taxon>Araneus</taxon>
    </lineage>
</organism>
<accession>A0A4Y2JND5</accession>
<keyword evidence="2" id="KW-1185">Reference proteome</keyword>
<reference evidence="1 2" key="1">
    <citation type="journal article" date="2019" name="Sci. Rep.">
        <title>Orb-weaving spider Araneus ventricosus genome elucidates the spidroin gene catalogue.</title>
        <authorList>
            <person name="Kono N."/>
            <person name="Nakamura H."/>
            <person name="Ohtoshi R."/>
            <person name="Moran D.A.P."/>
            <person name="Shinohara A."/>
            <person name="Yoshida Y."/>
            <person name="Fujiwara M."/>
            <person name="Mori M."/>
            <person name="Tomita M."/>
            <person name="Arakawa K."/>
        </authorList>
    </citation>
    <scope>NUCLEOTIDE SEQUENCE [LARGE SCALE GENOMIC DNA]</scope>
</reference>
<comment type="caution">
    <text evidence="1">The sequence shown here is derived from an EMBL/GenBank/DDBJ whole genome shotgun (WGS) entry which is preliminary data.</text>
</comment>
<name>A0A4Y2JND5_ARAVE</name>
<evidence type="ECO:0000313" key="2">
    <source>
        <dbReference type="Proteomes" id="UP000499080"/>
    </source>
</evidence>
<dbReference type="AlphaFoldDB" id="A0A4Y2JND5"/>
<protein>
    <submittedName>
        <fullName evidence="1">Uncharacterized protein</fullName>
    </submittedName>
</protein>
<gene>
    <name evidence="1" type="ORF">AVEN_2385_1</name>
</gene>
<dbReference type="OrthoDB" id="6769926at2759"/>
<proteinExistence type="predicted"/>
<dbReference type="Proteomes" id="UP000499080">
    <property type="component" value="Unassembled WGS sequence"/>
</dbReference>
<evidence type="ECO:0000313" key="1">
    <source>
        <dbReference type="EMBL" id="GBM91437.1"/>
    </source>
</evidence>